<dbReference type="GO" id="GO:0016874">
    <property type="term" value="F:ligase activity"/>
    <property type="evidence" value="ECO:0007669"/>
    <property type="project" value="UniProtKB-KW"/>
</dbReference>
<evidence type="ECO:0000259" key="7">
    <source>
        <dbReference type="Pfam" id="PF00881"/>
    </source>
</evidence>
<dbReference type="CDD" id="cd19535">
    <property type="entry name" value="Cyc_NRPS"/>
    <property type="match status" value="1"/>
</dbReference>
<gene>
    <name evidence="8" type="ORF">GCM10008957_36210</name>
</gene>
<evidence type="ECO:0000256" key="2">
    <source>
        <dbReference type="ARBA" id="ARBA00022450"/>
    </source>
</evidence>
<dbReference type="RefSeq" id="WP_189091914.1">
    <property type="nucleotide sequence ID" value="NZ_BMQL01000025.1"/>
</dbReference>
<dbReference type="FunFam" id="3.40.50.12780:FF:000012">
    <property type="entry name" value="Non-ribosomal peptide synthetase"/>
    <property type="match status" value="1"/>
</dbReference>
<evidence type="ECO:0008006" key="10">
    <source>
        <dbReference type="Google" id="ProtNLM"/>
    </source>
</evidence>
<dbReference type="SUPFAM" id="SSF55469">
    <property type="entry name" value="FMN-dependent nitroreductase-like"/>
    <property type="match status" value="1"/>
</dbReference>
<dbReference type="GO" id="GO:0044550">
    <property type="term" value="P:secondary metabolite biosynthetic process"/>
    <property type="evidence" value="ECO:0007669"/>
    <property type="project" value="TreeGrafter"/>
</dbReference>
<comment type="caution">
    <text evidence="8">The sequence shown here is derived from an EMBL/GenBank/DDBJ whole genome shotgun (WGS) entry which is preliminary data.</text>
</comment>
<dbReference type="FunFam" id="3.40.50.980:FF:000001">
    <property type="entry name" value="Non-ribosomal peptide synthetase"/>
    <property type="match status" value="1"/>
</dbReference>
<evidence type="ECO:0000256" key="1">
    <source>
        <dbReference type="ARBA" id="ARBA00001957"/>
    </source>
</evidence>
<dbReference type="InterPro" id="IPR020845">
    <property type="entry name" value="AMP-binding_CS"/>
</dbReference>
<reference evidence="8" key="1">
    <citation type="journal article" date="2014" name="Int. J. Syst. Evol. Microbiol.">
        <title>Complete genome sequence of Corynebacterium casei LMG S-19264T (=DSM 44701T), isolated from a smear-ripened cheese.</title>
        <authorList>
            <consortium name="US DOE Joint Genome Institute (JGI-PGF)"/>
            <person name="Walter F."/>
            <person name="Albersmeier A."/>
            <person name="Kalinowski J."/>
            <person name="Ruckert C."/>
        </authorList>
    </citation>
    <scope>NUCLEOTIDE SEQUENCE</scope>
    <source>
        <strain evidence="8">JCM 31311</strain>
    </source>
</reference>
<evidence type="ECO:0000259" key="5">
    <source>
        <dbReference type="Pfam" id="PF00501"/>
    </source>
</evidence>
<dbReference type="AlphaFoldDB" id="A0A918CEM4"/>
<dbReference type="InterPro" id="IPR057737">
    <property type="entry name" value="Condensation_MtbB-like"/>
</dbReference>
<name>A0A918CEM4_9DEIO</name>
<feature type="domain" description="Nitroreductase" evidence="7">
    <location>
        <begin position="1039"/>
        <end position="1210"/>
    </location>
</feature>
<keyword evidence="3" id="KW-0597">Phosphoprotein</keyword>
<feature type="domain" description="Condensation" evidence="6">
    <location>
        <begin position="93"/>
        <end position="398"/>
    </location>
</feature>
<keyword evidence="9" id="KW-1185">Reference proteome</keyword>
<keyword evidence="4" id="KW-0436">Ligase</keyword>
<dbReference type="InterPro" id="IPR042099">
    <property type="entry name" value="ANL_N_sf"/>
</dbReference>
<dbReference type="InterPro" id="IPR001242">
    <property type="entry name" value="Condensation_dom"/>
</dbReference>
<dbReference type="Pfam" id="PF00881">
    <property type="entry name" value="Nitroreductase"/>
    <property type="match status" value="1"/>
</dbReference>
<evidence type="ECO:0000256" key="3">
    <source>
        <dbReference type="ARBA" id="ARBA00022553"/>
    </source>
</evidence>
<reference evidence="8" key="2">
    <citation type="submission" date="2020-09" db="EMBL/GenBank/DDBJ databases">
        <authorList>
            <person name="Sun Q."/>
            <person name="Ohkuma M."/>
        </authorList>
    </citation>
    <scope>NUCLEOTIDE SEQUENCE</scope>
    <source>
        <strain evidence="8">JCM 31311</strain>
    </source>
</reference>
<sequence length="1267" mass="138790">MTTTTPSTASLSPDEKRALLLRLLRERGKLAEQTPPAAVSAPLPRLIPDPAQRFEPFALTDIQHAYWIGRSDSLELGGVGAHIYSEFDLPITDTARMSRAWRQVVERHDLLRMVVRPDGRQQVLEHVPAYEIAEGDLRGLSLEQQEDALGRSREAMQARRYDPGEWPMFAAQVFRLQDGLSRVCISFDMLILDLRSFQIVLEEWFQFYADPGLTLPPLPITFRDYLSAQATLRGSEAEQQAQAYWFARAEELPPAPPLPLRRPSPEHDTRTFTRRRAELPPERWKRLKAQAAASGLTPAAVLLGAFSQVLAGWSGERHFTLNLTVFNRLPLHPAVPKLVGDFTSTVLLECDLRPTEPFTARVSRLQEQLFADLEHRALSGVRVQRELARLHGAARALRPVVFTSHLAGGLEAGDSFAPVLPVQVVYGLSQTPQVSLDHQVYEQGGSLIMQWDTRDGLYPPGLLDEMFAANVALLNVLIDDPRTWTATQHALAPLPEAEPPQTFHDPFSSPATLHSLFEDRAAQQPHAPALISGTRTLTYHELEQRSAALAASLNTRGGVVAVVLERGWEGVVAILGVLRAGAAYLPIDPDVPEERLKLLLNSSGAATVLTHSSRTHPQLHATLTRVLPPSAHLLSIEDAFSPADTPILARPVQPTDLAYIIYTSGSTGLPKGVMIDHRGAVNTVLDVNARYRVTTDDVVLGVSALTFDLSVYDVFGTLAAGATLVLPDHAGRRDPRHWLTLVQAHGVTVWNSVPALLGLLLEVTPDTRLLSTLRLILLSGDWIPLPLMSRVLHELPAARVVSLGGATEASIWSVLYEVQALDPHWSSIPYGRAMTHQQMHVLDASLNPAPDHVPGELFIGGVGLALGYWRDAERSAERFFYHPRTGERLYRTGDLARRLPGGTLELLGRVDRQVKLHGHRIELGEIEAALRGLPEVQEALVMLRPDARGRPALSAYVVPDVELVQAAAMPPEVMAELIESAEVLHPFSSGDPALDQELALLGTLEERSRFKGRHLARPVVPGSAGYSLAPPTGPHLERLAQRRSFRRFSLELLESELLRSWLGVLLPDALSGRRRYASAGDLYPVQTYLWVRPGRVEGLPAGLYALDAGAGELLPVPGAAALSRRAYHPLINRPMFDEAAFALFLVAELRAIAPVYGDKSLHFATLEAGLMTGLLELQAAGTALGLCQVGELNEALLAPTLRLTRTQRLLHSLVGGRLEADSADAARAGGISDLRPSVRLARLHERISQLPDAQAASLLAATRKEPS</sequence>
<dbReference type="EMBL" id="BMQL01000025">
    <property type="protein sequence ID" value="GGR20614.1"/>
    <property type="molecule type" value="Genomic_DNA"/>
</dbReference>
<feature type="domain" description="AMP-dependent synthetase/ligase" evidence="5">
    <location>
        <begin position="517"/>
        <end position="869"/>
    </location>
</feature>
<dbReference type="InterPro" id="IPR000873">
    <property type="entry name" value="AMP-dep_synth/lig_dom"/>
</dbReference>
<dbReference type="InterPro" id="IPR045851">
    <property type="entry name" value="AMP-bd_C_sf"/>
</dbReference>
<protein>
    <recommendedName>
        <fullName evidence="10">Non-ribosomal peptide synthetase</fullName>
    </recommendedName>
</protein>
<evidence type="ECO:0000313" key="8">
    <source>
        <dbReference type="EMBL" id="GGR20614.1"/>
    </source>
</evidence>
<dbReference type="InterPro" id="IPR023213">
    <property type="entry name" value="CAT-like_dom_sf"/>
</dbReference>
<dbReference type="SUPFAM" id="SSF56801">
    <property type="entry name" value="Acetyl-CoA synthetase-like"/>
    <property type="match status" value="1"/>
</dbReference>
<dbReference type="Proteomes" id="UP000603865">
    <property type="component" value="Unassembled WGS sequence"/>
</dbReference>
<evidence type="ECO:0000313" key="9">
    <source>
        <dbReference type="Proteomes" id="UP000603865"/>
    </source>
</evidence>
<keyword evidence="2" id="KW-0596">Phosphopantetheine</keyword>
<dbReference type="CDD" id="cd02142">
    <property type="entry name" value="McbC_SagB-like_oxidoreductase"/>
    <property type="match status" value="1"/>
</dbReference>
<dbReference type="GO" id="GO:0000036">
    <property type="term" value="F:acyl carrier activity"/>
    <property type="evidence" value="ECO:0007669"/>
    <property type="project" value="TreeGrafter"/>
</dbReference>
<dbReference type="Gene3D" id="3.30.559.30">
    <property type="entry name" value="Nonribosomal peptide synthetase, condensation domain"/>
    <property type="match status" value="1"/>
</dbReference>
<evidence type="ECO:0000256" key="4">
    <source>
        <dbReference type="ARBA" id="ARBA00022598"/>
    </source>
</evidence>
<dbReference type="PROSITE" id="PS00455">
    <property type="entry name" value="AMP_BINDING"/>
    <property type="match status" value="1"/>
</dbReference>
<dbReference type="InterPro" id="IPR010071">
    <property type="entry name" value="AA_adenyl_dom"/>
</dbReference>
<comment type="cofactor">
    <cofactor evidence="1">
        <name>pantetheine 4'-phosphate</name>
        <dbReference type="ChEBI" id="CHEBI:47942"/>
    </cofactor>
</comment>
<dbReference type="Gene3D" id="3.30.300.30">
    <property type="match status" value="1"/>
</dbReference>
<dbReference type="SUPFAM" id="SSF52777">
    <property type="entry name" value="CoA-dependent acyltransferases"/>
    <property type="match status" value="2"/>
</dbReference>
<dbReference type="FunFam" id="3.30.559.10:FF:000023">
    <property type="entry name" value="Non-ribosomal peptide synthetase"/>
    <property type="match status" value="1"/>
</dbReference>
<evidence type="ECO:0000259" key="6">
    <source>
        <dbReference type="Pfam" id="PF00668"/>
    </source>
</evidence>
<dbReference type="Pfam" id="PF00668">
    <property type="entry name" value="Condensation"/>
    <property type="match status" value="1"/>
</dbReference>
<accession>A0A918CEM4</accession>
<dbReference type="Gene3D" id="3.30.559.10">
    <property type="entry name" value="Chloramphenicol acetyltransferase-like domain"/>
    <property type="match status" value="1"/>
</dbReference>
<dbReference type="GO" id="GO:0005737">
    <property type="term" value="C:cytoplasm"/>
    <property type="evidence" value="ECO:0007669"/>
    <property type="project" value="TreeGrafter"/>
</dbReference>
<organism evidence="8 9">
    <name type="scientific">Deinococcus ruber</name>
    <dbReference type="NCBI Taxonomy" id="1848197"/>
    <lineage>
        <taxon>Bacteria</taxon>
        <taxon>Thermotogati</taxon>
        <taxon>Deinococcota</taxon>
        <taxon>Deinococci</taxon>
        <taxon>Deinococcales</taxon>
        <taxon>Deinococcaceae</taxon>
        <taxon>Deinococcus</taxon>
    </lineage>
</organism>
<dbReference type="InterPro" id="IPR029479">
    <property type="entry name" value="Nitroreductase"/>
</dbReference>
<dbReference type="PANTHER" id="PTHR45527:SF10">
    <property type="entry name" value="PYOCHELIN SYNTHASE PCHF"/>
    <property type="match status" value="1"/>
</dbReference>
<dbReference type="Gene3D" id="3.40.50.12780">
    <property type="entry name" value="N-terminal domain of ligase-like"/>
    <property type="match status" value="1"/>
</dbReference>
<dbReference type="GO" id="GO:0031177">
    <property type="term" value="F:phosphopantetheine binding"/>
    <property type="evidence" value="ECO:0007669"/>
    <property type="project" value="TreeGrafter"/>
</dbReference>
<dbReference type="Pfam" id="PF00501">
    <property type="entry name" value="AMP-binding"/>
    <property type="match status" value="1"/>
</dbReference>
<dbReference type="GO" id="GO:0043041">
    <property type="term" value="P:amino acid activation for nonribosomal peptide biosynthetic process"/>
    <property type="evidence" value="ECO:0007669"/>
    <property type="project" value="TreeGrafter"/>
</dbReference>
<dbReference type="FunFam" id="3.30.559.30:FF:000006">
    <property type="entry name" value="Yersiniabactin polyketide/non-ribosomal peptide synthetase"/>
    <property type="match status" value="1"/>
</dbReference>
<dbReference type="PANTHER" id="PTHR45527">
    <property type="entry name" value="NONRIBOSOMAL PEPTIDE SYNTHETASE"/>
    <property type="match status" value="1"/>
</dbReference>
<dbReference type="InterPro" id="IPR000415">
    <property type="entry name" value="Nitroreductase-like"/>
</dbReference>
<dbReference type="Gene3D" id="3.40.109.10">
    <property type="entry name" value="NADH Oxidase"/>
    <property type="match status" value="1"/>
</dbReference>
<proteinExistence type="predicted"/>
<dbReference type="NCBIfam" id="TIGR01733">
    <property type="entry name" value="AA-adenyl-dom"/>
    <property type="match status" value="1"/>
</dbReference>
<dbReference type="GO" id="GO:0016491">
    <property type="term" value="F:oxidoreductase activity"/>
    <property type="evidence" value="ECO:0007669"/>
    <property type="project" value="InterPro"/>
</dbReference>